<dbReference type="EMBL" id="JABSTR010000004">
    <property type="protein sequence ID" value="KAH9366119.1"/>
    <property type="molecule type" value="Genomic_DNA"/>
</dbReference>
<feature type="compositionally biased region" description="Low complexity" evidence="1">
    <location>
        <begin position="1"/>
        <end position="12"/>
    </location>
</feature>
<name>A0A9J6FTH5_HAELO</name>
<keyword evidence="3" id="KW-1185">Reference proteome</keyword>
<organism evidence="2 3">
    <name type="scientific">Haemaphysalis longicornis</name>
    <name type="common">Bush tick</name>
    <dbReference type="NCBI Taxonomy" id="44386"/>
    <lineage>
        <taxon>Eukaryota</taxon>
        <taxon>Metazoa</taxon>
        <taxon>Ecdysozoa</taxon>
        <taxon>Arthropoda</taxon>
        <taxon>Chelicerata</taxon>
        <taxon>Arachnida</taxon>
        <taxon>Acari</taxon>
        <taxon>Parasitiformes</taxon>
        <taxon>Ixodida</taxon>
        <taxon>Ixodoidea</taxon>
        <taxon>Ixodidae</taxon>
        <taxon>Haemaphysalinae</taxon>
        <taxon>Haemaphysalis</taxon>
    </lineage>
</organism>
<dbReference type="VEuPathDB" id="VectorBase:HLOH_050790"/>
<comment type="caution">
    <text evidence="2">The sequence shown here is derived from an EMBL/GenBank/DDBJ whole genome shotgun (WGS) entry which is preliminary data.</text>
</comment>
<evidence type="ECO:0000313" key="3">
    <source>
        <dbReference type="Proteomes" id="UP000821853"/>
    </source>
</evidence>
<protein>
    <submittedName>
        <fullName evidence="2">Uncharacterized protein</fullName>
    </submittedName>
</protein>
<evidence type="ECO:0000256" key="1">
    <source>
        <dbReference type="SAM" id="MobiDB-lite"/>
    </source>
</evidence>
<feature type="region of interest" description="Disordered" evidence="1">
    <location>
        <begin position="1"/>
        <end position="23"/>
    </location>
</feature>
<sequence>MSDGSDVSISEISSEEENDDVVIYGIEPYKFEPKAENSGQCESAPPTPPPSPGVERLLNTAWYVLLLTFIETLSHKMLTPLCPVTRIQVQLRALRCHANAHRMRVLLGAECRQGQDFPSTRPRLRDGKRRIPHVLPHPIHFGGGVQEAGTLPSTIP</sequence>
<proteinExistence type="predicted"/>
<evidence type="ECO:0000313" key="2">
    <source>
        <dbReference type="EMBL" id="KAH9366119.1"/>
    </source>
</evidence>
<reference evidence="2 3" key="1">
    <citation type="journal article" date="2020" name="Cell">
        <title>Large-Scale Comparative Analyses of Tick Genomes Elucidate Their Genetic Diversity and Vector Capacities.</title>
        <authorList>
            <consortium name="Tick Genome and Microbiome Consortium (TIGMIC)"/>
            <person name="Jia N."/>
            <person name="Wang J."/>
            <person name="Shi W."/>
            <person name="Du L."/>
            <person name="Sun Y."/>
            <person name="Zhan W."/>
            <person name="Jiang J.F."/>
            <person name="Wang Q."/>
            <person name="Zhang B."/>
            <person name="Ji P."/>
            <person name="Bell-Sakyi L."/>
            <person name="Cui X.M."/>
            <person name="Yuan T.T."/>
            <person name="Jiang B.G."/>
            <person name="Yang W.F."/>
            <person name="Lam T.T."/>
            <person name="Chang Q.C."/>
            <person name="Ding S.J."/>
            <person name="Wang X.J."/>
            <person name="Zhu J.G."/>
            <person name="Ruan X.D."/>
            <person name="Zhao L."/>
            <person name="Wei J.T."/>
            <person name="Ye R.Z."/>
            <person name="Que T.C."/>
            <person name="Du C.H."/>
            <person name="Zhou Y.H."/>
            <person name="Cheng J.X."/>
            <person name="Dai P.F."/>
            <person name="Guo W.B."/>
            <person name="Han X.H."/>
            <person name="Huang E.J."/>
            <person name="Li L.F."/>
            <person name="Wei W."/>
            <person name="Gao Y.C."/>
            <person name="Liu J.Z."/>
            <person name="Shao H.Z."/>
            <person name="Wang X."/>
            <person name="Wang C.C."/>
            <person name="Yang T.C."/>
            <person name="Huo Q.B."/>
            <person name="Li W."/>
            <person name="Chen H.Y."/>
            <person name="Chen S.E."/>
            <person name="Zhou L.G."/>
            <person name="Ni X.B."/>
            <person name="Tian J.H."/>
            <person name="Sheng Y."/>
            <person name="Liu T."/>
            <person name="Pan Y.S."/>
            <person name="Xia L.Y."/>
            <person name="Li J."/>
            <person name="Zhao F."/>
            <person name="Cao W.C."/>
        </authorList>
    </citation>
    <scope>NUCLEOTIDE SEQUENCE [LARGE SCALE GENOMIC DNA]</scope>
    <source>
        <strain evidence="2">HaeL-2018</strain>
    </source>
</reference>
<dbReference type="AlphaFoldDB" id="A0A9J6FTH5"/>
<gene>
    <name evidence="2" type="ORF">HPB48_000274</name>
</gene>
<dbReference type="Proteomes" id="UP000821853">
    <property type="component" value="Chromosome 2"/>
</dbReference>
<accession>A0A9J6FTH5</accession>